<evidence type="ECO:0000259" key="4">
    <source>
        <dbReference type="Pfam" id="PF01814"/>
    </source>
</evidence>
<keyword evidence="6" id="KW-1185">Reference proteome</keyword>
<dbReference type="RefSeq" id="WP_009868375.1">
    <property type="nucleotide sequence ID" value="NZ_JXSL01000019.1"/>
</dbReference>
<keyword evidence="2" id="KW-0479">Metal-binding</keyword>
<proteinExistence type="inferred from homology"/>
<reference evidence="5 6" key="1">
    <citation type="submission" date="2015-01" db="EMBL/GenBank/DDBJ databases">
        <title>Genome Sequence of Magnetospirillum magnetotacticum Strain MS-1.</title>
        <authorList>
            <person name="Marinov G.K."/>
            <person name="Smalley M.D."/>
            <person name="DeSalvo G."/>
        </authorList>
    </citation>
    <scope>NUCLEOTIDE SEQUENCE [LARGE SCALE GENOMIC DNA]</scope>
    <source>
        <strain evidence="5 6">MS-1</strain>
    </source>
</reference>
<evidence type="ECO:0000256" key="1">
    <source>
        <dbReference type="ARBA" id="ARBA00010587"/>
    </source>
</evidence>
<gene>
    <name evidence="5" type="ORF">CCC_01524</name>
</gene>
<dbReference type="Gene3D" id="1.20.120.50">
    <property type="entry name" value="Hemerythrin-like"/>
    <property type="match status" value="1"/>
</dbReference>
<dbReference type="Proteomes" id="UP000031971">
    <property type="component" value="Unassembled WGS sequence"/>
</dbReference>
<dbReference type="InterPro" id="IPR035938">
    <property type="entry name" value="Hemerythrin-like_sf"/>
</dbReference>
<evidence type="ECO:0000313" key="6">
    <source>
        <dbReference type="Proteomes" id="UP000031971"/>
    </source>
</evidence>
<dbReference type="AlphaFoldDB" id="A0A0C2YZ51"/>
<dbReference type="STRING" id="272627.CCC_01524"/>
<comment type="similarity">
    <text evidence="1">Belongs to the hemerythrin family.</text>
</comment>
<dbReference type="InterPro" id="IPR012827">
    <property type="entry name" value="Hemerythrin_metal-bd"/>
</dbReference>
<evidence type="ECO:0000313" key="5">
    <source>
        <dbReference type="EMBL" id="KIM00369.1"/>
    </source>
</evidence>
<dbReference type="CDD" id="cd12107">
    <property type="entry name" value="Hemerythrin"/>
    <property type="match status" value="1"/>
</dbReference>
<accession>A0A0C2YZ51</accession>
<evidence type="ECO:0000256" key="3">
    <source>
        <dbReference type="ARBA" id="ARBA00023004"/>
    </source>
</evidence>
<organism evidence="5 6">
    <name type="scientific">Paramagnetospirillum magnetotacticum MS-1</name>
    <dbReference type="NCBI Taxonomy" id="272627"/>
    <lineage>
        <taxon>Bacteria</taxon>
        <taxon>Pseudomonadati</taxon>
        <taxon>Pseudomonadota</taxon>
        <taxon>Alphaproteobacteria</taxon>
        <taxon>Rhodospirillales</taxon>
        <taxon>Magnetospirillaceae</taxon>
        <taxon>Paramagnetospirillum</taxon>
    </lineage>
</organism>
<keyword evidence="3" id="KW-0408">Iron</keyword>
<comment type="caution">
    <text evidence="5">The sequence shown here is derived from an EMBL/GenBank/DDBJ whole genome shotgun (WGS) entry which is preliminary data.</text>
</comment>
<sequence length="127" mass="14552">MATWLEDQWKSGDSTIDTEHLKLHEMIRSMTAVMRNDPGTGLAQEAVDVLTERLRIHFRMEESLAAKANPEAIDTLKQDHQRLLRLLTPVRDAVQSGSAEKAKSLMTDFAEQLDKHDREIDIPLFRK</sequence>
<dbReference type="GO" id="GO:0046872">
    <property type="term" value="F:metal ion binding"/>
    <property type="evidence" value="ECO:0007669"/>
    <property type="project" value="UniProtKB-KW"/>
</dbReference>
<dbReference type="InterPro" id="IPR012312">
    <property type="entry name" value="Hemerythrin-like"/>
</dbReference>
<dbReference type="Pfam" id="PF01814">
    <property type="entry name" value="Hemerythrin"/>
    <property type="match status" value="1"/>
</dbReference>
<protein>
    <recommendedName>
        <fullName evidence="4">Hemerythrin-like domain-containing protein</fullName>
    </recommendedName>
</protein>
<feature type="domain" description="Hemerythrin-like" evidence="4">
    <location>
        <begin position="13"/>
        <end position="121"/>
    </location>
</feature>
<name>A0A0C2YZ51_PARME</name>
<dbReference type="OrthoDB" id="7353566at2"/>
<dbReference type="EMBL" id="JXSL01000019">
    <property type="protein sequence ID" value="KIM00369.1"/>
    <property type="molecule type" value="Genomic_DNA"/>
</dbReference>
<dbReference type="SUPFAM" id="SSF47188">
    <property type="entry name" value="Hemerythrin-like"/>
    <property type="match status" value="1"/>
</dbReference>
<evidence type="ECO:0000256" key="2">
    <source>
        <dbReference type="ARBA" id="ARBA00022723"/>
    </source>
</evidence>